<evidence type="ECO:0000256" key="5">
    <source>
        <dbReference type="ARBA" id="ARBA00022840"/>
    </source>
</evidence>
<evidence type="ECO:0000256" key="1">
    <source>
        <dbReference type="ARBA" id="ARBA00001619"/>
    </source>
</evidence>
<dbReference type="AlphaFoldDB" id="A0A2A2FC30"/>
<dbReference type="InterPro" id="IPR051538">
    <property type="entry name" value="Acyl-CoA_Synth/Transferase"/>
</dbReference>
<protein>
    <recommendedName>
        <fullName evidence="2">acetate--CoA ligase (ADP-forming)</fullName>
        <ecNumber evidence="2">6.2.1.13</ecNumber>
    </recommendedName>
</protein>
<dbReference type="EC" id="6.2.1.13" evidence="2"/>
<accession>A0A2A2FC30</accession>
<evidence type="ECO:0000256" key="7">
    <source>
        <dbReference type="SAM" id="MobiDB-lite"/>
    </source>
</evidence>
<dbReference type="Gene3D" id="3.30.1490.20">
    <property type="entry name" value="ATP-grasp fold, A domain"/>
    <property type="match status" value="1"/>
</dbReference>
<dbReference type="InterPro" id="IPR011761">
    <property type="entry name" value="ATP-grasp"/>
</dbReference>
<keyword evidence="10" id="KW-1185">Reference proteome</keyword>
<dbReference type="Proteomes" id="UP000218083">
    <property type="component" value="Unassembled WGS sequence"/>
</dbReference>
<sequence>MSDPSPLADAVDEAAASARAEGRTTLTEAEAKGLLSAVGVATPEFELAADPDAAVDAAERIGYPVVAKVSSPAVTHKSEWGDGAGVAVGLDGPEAVRRAAARIDEAAADRGIAASVLVESAVDVDAGTEVIVGGTNDPSFGPVTLVGLGGTFTEVYGDVAHRIAPVTEREAREAVTSLTAAPLLSGYRGRVPADLDALVDVVRTVGDLLDASPEIAEIDLNPVLAASDGATALDGLVVLSEADGAGDAEAGDAGGADR</sequence>
<feature type="domain" description="ATP-grasp" evidence="8">
    <location>
        <begin position="32"/>
        <end position="241"/>
    </location>
</feature>
<gene>
    <name evidence="9" type="ORF">CK500_12900</name>
</gene>
<comment type="catalytic activity">
    <reaction evidence="1">
        <text>acetate + ATP + CoA = acetyl-CoA + ADP + phosphate</text>
        <dbReference type="Rhea" id="RHEA:15081"/>
        <dbReference type="ChEBI" id="CHEBI:30089"/>
        <dbReference type="ChEBI" id="CHEBI:30616"/>
        <dbReference type="ChEBI" id="CHEBI:43474"/>
        <dbReference type="ChEBI" id="CHEBI:57287"/>
        <dbReference type="ChEBI" id="CHEBI:57288"/>
        <dbReference type="ChEBI" id="CHEBI:456216"/>
        <dbReference type="EC" id="6.2.1.13"/>
    </reaction>
</comment>
<evidence type="ECO:0000256" key="4">
    <source>
        <dbReference type="ARBA" id="ARBA00022741"/>
    </source>
</evidence>
<evidence type="ECO:0000256" key="6">
    <source>
        <dbReference type="PROSITE-ProRule" id="PRU00409"/>
    </source>
</evidence>
<evidence type="ECO:0000313" key="10">
    <source>
        <dbReference type="Proteomes" id="UP000218083"/>
    </source>
</evidence>
<evidence type="ECO:0000256" key="3">
    <source>
        <dbReference type="ARBA" id="ARBA00022598"/>
    </source>
</evidence>
<dbReference type="SUPFAM" id="SSF56059">
    <property type="entry name" value="Glutathione synthetase ATP-binding domain-like"/>
    <property type="match status" value="1"/>
</dbReference>
<dbReference type="Gene3D" id="3.30.470.20">
    <property type="entry name" value="ATP-grasp fold, B domain"/>
    <property type="match status" value="1"/>
</dbReference>
<dbReference type="GO" id="GO:0046872">
    <property type="term" value="F:metal ion binding"/>
    <property type="evidence" value="ECO:0007669"/>
    <property type="project" value="InterPro"/>
</dbReference>
<dbReference type="GO" id="GO:0005524">
    <property type="term" value="F:ATP binding"/>
    <property type="evidence" value="ECO:0007669"/>
    <property type="project" value="UniProtKB-UniRule"/>
</dbReference>
<dbReference type="PROSITE" id="PS50975">
    <property type="entry name" value="ATP_GRASP"/>
    <property type="match status" value="1"/>
</dbReference>
<dbReference type="Pfam" id="PF13549">
    <property type="entry name" value="ATP-grasp_5"/>
    <property type="match status" value="1"/>
</dbReference>
<name>A0A2A2FC30_9EURY</name>
<dbReference type="PANTHER" id="PTHR43334:SF1">
    <property type="entry name" value="3-HYDROXYPROPIONATE--COA LIGASE [ADP-FORMING]"/>
    <property type="match status" value="1"/>
</dbReference>
<comment type="caution">
    <text evidence="9">The sequence shown here is derived from an EMBL/GenBank/DDBJ whole genome shotgun (WGS) entry which is preliminary data.</text>
</comment>
<dbReference type="PANTHER" id="PTHR43334">
    <property type="entry name" value="ACETATE--COA LIGASE [ADP-FORMING]"/>
    <property type="match status" value="1"/>
</dbReference>
<organism evidence="9 10">
    <name type="scientific">Halorubrum salipaludis</name>
    <dbReference type="NCBI Taxonomy" id="2032630"/>
    <lineage>
        <taxon>Archaea</taxon>
        <taxon>Methanobacteriati</taxon>
        <taxon>Methanobacteriota</taxon>
        <taxon>Stenosarchaea group</taxon>
        <taxon>Halobacteria</taxon>
        <taxon>Halobacteriales</taxon>
        <taxon>Haloferacaceae</taxon>
        <taxon>Halorubrum</taxon>
    </lineage>
</organism>
<dbReference type="GO" id="GO:0043758">
    <property type="term" value="F:acetate-CoA ligase (ADP-forming) activity"/>
    <property type="evidence" value="ECO:0007669"/>
    <property type="project" value="UniProtKB-EC"/>
</dbReference>
<keyword evidence="4 6" id="KW-0547">Nucleotide-binding</keyword>
<evidence type="ECO:0000259" key="8">
    <source>
        <dbReference type="PROSITE" id="PS50975"/>
    </source>
</evidence>
<proteinExistence type="predicted"/>
<dbReference type="EMBL" id="NSKC01000008">
    <property type="protein sequence ID" value="PAU83016.1"/>
    <property type="molecule type" value="Genomic_DNA"/>
</dbReference>
<reference evidence="9 10" key="1">
    <citation type="submission" date="2017-08" db="EMBL/GenBank/DDBJ databases">
        <title>The strain WRN001 was isolated from Binhai saline alkaline soil, Tianjin, China.</title>
        <authorList>
            <person name="Liu D."/>
            <person name="Zhang G."/>
        </authorList>
    </citation>
    <scope>NUCLEOTIDE SEQUENCE [LARGE SCALE GENOMIC DNA]</scope>
    <source>
        <strain evidence="9 10">WN019</strain>
    </source>
</reference>
<keyword evidence="3" id="KW-0436">Ligase</keyword>
<dbReference type="InterPro" id="IPR013815">
    <property type="entry name" value="ATP_grasp_subdomain_1"/>
</dbReference>
<feature type="region of interest" description="Disordered" evidence="7">
    <location>
        <begin position="1"/>
        <end position="23"/>
    </location>
</feature>
<dbReference type="OrthoDB" id="18103at2157"/>
<evidence type="ECO:0000313" key="9">
    <source>
        <dbReference type="EMBL" id="PAU83016.1"/>
    </source>
</evidence>
<keyword evidence="5 6" id="KW-0067">ATP-binding</keyword>
<evidence type="ECO:0000256" key="2">
    <source>
        <dbReference type="ARBA" id="ARBA00012957"/>
    </source>
</evidence>
<dbReference type="RefSeq" id="WP_095637627.1">
    <property type="nucleotide sequence ID" value="NZ_NSKC01000008.1"/>
</dbReference>